<evidence type="ECO:0000313" key="13">
    <source>
        <dbReference type="EMBL" id="RHH52839.1"/>
    </source>
</evidence>
<dbReference type="Proteomes" id="UP000435985">
    <property type="component" value="Unassembled WGS sequence"/>
</dbReference>
<evidence type="ECO:0000313" key="9">
    <source>
        <dbReference type="EMBL" id="MDC2741693.1"/>
    </source>
</evidence>
<dbReference type="Proteomes" id="UP001214017">
    <property type="component" value="Unassembled WGS sequence"/>
</dbReference>
<evidence type="ECO:0000313" key="17">
    <source>
        <dbReference type="Proteomes" id="UP000365824"/>
    </source>
</evidence>
<protein>
    <submittedName>
        <fullName evidence="3 8">DNA-binding protein</fullName>
    </submittedName>
</protein>
<dbReference type="EMBL" id="QRJR01000001">
    <property type="protein sequence ID" value="RHH52839.1"/>
    <property type="molecule type" value="Genomic_DNA"/>
</dbReference>
<dbReference type="InterPro" id="IPR041607">
    <property type="entry name" value="HU-HIG"/>
</dbReference>
<reference evidence="8" key="6">
    <citation type="submission" date="2022-10" db="EMBL/GenBank/DDBJ databases">
        <title>Human gut microbiome strain richness.</title>
        <authorList>
            <person name="Chen-Liaw A."/>
        </authorList>
    </citation>
    <scope>NUCLEOTIDE SEQUENCE</scope>
    <source>
        <strain evidence="9">BSD2780120875st1_E1_BSD2780120875_150330</strain>
        <strain evidence="8">F7_m1001271B151109d0_201107</strain>
        <strain evidence="10">RTP21484st1_H8_RTP21484_190118</strain>
    </source>
</reference>
<evidence type="ECO:0000313" key="7">
    <source>
        <dbReference type="EMBL" id="KAA4666324.1"/>
    </source>
</evidence>
<reference evidence="14 15" key="3">
    <citation type="submission" date="2018-08" db="EMBL/GenBank/DDBJ databases">
        <title>A genome reference for cultivated species of the human gut microbiota.</title>
        <authorList>
            <person name="Zou Y."/>
            <person name="Xue W."/>
            <person name="Luo G."/>
        </authorList>
    </citation>
    <scope>NUCLEOTIDE SEQUENCE [LARGE SCALE GENOMIC DNA]</scope>
    <source>
        <strain evidence="12 15">AF04-46</strain>
        <strain evidence="13 14">AM17-48</strain>
    </source>
</reference>
<evidence type="ECO:0000313" key="6">
    <source>
        <dbReference type="EMBL" id="KAA4629163.1"/>
    </source>
</evidence>
<sequence length="165" mass="18682">MSIPYVVRKKADLSSGERKELWYGVPSKMQRRGGVKNKELAVRMAKTTGFHRGQIEGILSELVESIQDLLSSGHSVTIEGLGTFQTALTSQGCVLPEQVTPGKVAISRVYFVANSKFSRELKKTKCTRIPFKYYMPESMLTKNMKKADRELEQTEYDIEEPEIDE</sequence>
<feature type="domain" description="HU" evidence="2">
    <location>
        <begin position="1"/>
        <end position="128"/>
    </location>
</feature>
<evidence type="ECO:0000313" key="14">
    <source>
        <dbReference type="Proteomes" id="UP000283329"/>
    </source>
</evidence>
<dbReference type="EMBL" id="JAQQPO010000005">
    <property type="protein sequence ID" value="MDC7957668.1"/>
    <property type="molecule type" value="Genomic_DNA"/>
</dbReference>
<dbReference type="SUPFAM" id="SSF47729">
    <property type="entry name" value="IHF-like DNA-binding proteins"/>
    <property type="match status" value="1"/>
</dbReference>
<gene>
    <name evidence="13" type="ORF">DW206_02175</name>
    <name evidence="12" type="ORF">DWV35_17450</name>
    <name evidence="11" type="ORF">DYI28_21615</name>
    <name evidence="5" type="ORF">F3B85_02370</name>
    <name evidence="6" type="ORF">F3B90_05945</name>
    <name evidence="7" type="ORF">F3B98_03795</name>
    <name evidence="4" type="ORF">F3F25_02415</name>
    <name evidence="3" type="ORF">F3F51_01190</name>
    <name evidence="8" type="ORF">PO240_15960</name>
    <name evidence="9" type="ORF">PO382_05590</name>
    <name evidence="10" type="ORF">PQ628_05530</name>
</gene>
<dbReference type="Proteomes" id="UP000283329">
    <property type="component" value="Unassembled WGS sequence"/>
</dbReference>
<evidence type="ECO:0000313" key="15">
    <source>
        <dbReference type="Proteomes" id="UP000286031"/>
    </source>
</evidence>
<dbReference type="Gene3D" id="4.10.520.10">
    <property type="entry name" value="IHF-like DNA-binding proteins"/>
    <property type="match status" value="1"/>
</dbReference>
<dbReference type="GO" id="GO:0003677">
    <property type="term" value="F:DNA binding"/>
    <property type="evidence" value="ECO:0007669"/>
    <property type="project" value="UniProtKB-KW"/>
</dbReference>
<dbReference type="InterPro" id="IPR010992">
    <property type="entry name" value="IHF-like_DNA-bd_dom_sf"/>
</dbReference>
<evidence type="ECO:0000313" key="18">
    <source>
        <dbReference type="Proteomes" id="UP000424805"/>
    </source>
</evidence>
<evidence type="ECO:0000313" key="8">
    <source>
        <dbReference type="EMBL" id="MDC2409370.1"/>
    </source>
</evidence>
<evidence type="ECO:0000313" key="5">
    <source>
        <dbReference type="EMBL" id="KAA4542258.1"/>
    </source>
</evidence>
<reference evidence="11" key="2">
    <citation type="journal article" date="2018" name="Nature">
        <title>Human gut bacteria contain acquired interbacterial defence systems.</title>
        <authorList>
            <person name="Ross B.D."/>
            <person name="Verster A.J."/>
            <person name="Radey M.C."/>
            <person name="Schmidtke D.T."/>
            <person name="Pope C.E."/>
            <person name="Hoffman L.R."/>
            <person name="Hajjar A."/>
            <person name="Peterson S.B."/>
            <person name="Borenstein E."/>
            <person name="Mougous J."/>
        </authorList>
    </citation>
    <scope>NUCLEOTIDE SEQUENCE</scope>
    <source>
        <strain evidence="11">3725 D1 iv</strain>
    </source>
</reference>
<evidence type="ECO:0000313" key="19">
    <source>
        <dbReference type="Proteomes" id="UP000435985"/>
    </source>
</evidence>
<dbReference type="EMBL" id="VWGP01000002">
    <property type="protein sequence ID" value="KAA4542258.1"/>
    <property type="molecule type" value="Genomic_DNA"/>
</dbReference>
<dbReference type="RefSeq" id="WP_004305143.1">
    <property type="nucleotide sequence ID" value="NZ_BAABYJ010000002.1"/>
</dbReference>
<dbReference type="GeneID" id="69483150"/>
<dbReference type="Proteomes" id="UP000460135">
    <property type="component" value="Unassembled WGS sequence"/>
</dbReference>
<reference evidence="11" key="5">
    <citation type="submission" date="2019-07" db="EMBL/GenBank/DDBJ databases">
        <authorList>
            <person name="Ross B.D."/>
            <person name="Verster A.J."/>
            <person name="Radey M.C."/>
            <person name="Schmidtke D.T."/>
            <person name="Pope C.E."/>
            <person name="Hoffman L.R."/>
            <person name="Hajjar A."/>
            <person name="Peterson S.B."/>
            <person name="Borenstein E."/>
            <person name="Mougous J.D."/>
        </authorList>
    </citation>
    <scope>NUCLEOTIDE SEQUENCE</scope>
    <source>
        <strain evidence="11">3725 D1 iv</strain>
    </source>
</reference>
<organism evidence="3 20">
    <name type="scientific">Bacteroides ovatus</name>
    <dbReference type="NCBI Taxonomy" id="28116"/>
    <lineage>
        <taxon>Bacteria</taxon>
        <taxon>Pseudomonadati</taxon>
        <taxon>Bacteroidota</taxon>
        <taxon>Bacteroidia</taxon>
        <taxon>Bacteroidales</taxon>
        <taxon>Bacteroidaceae</taxon>
        <taxon>Bacteroides</taxon>
    </lineage>
</organism>
<dbReference type="EMBL" id="JAQNWR010000011">
    <property type="protein sequence ID" value="MDC2409370.1"/>
    <property type="molecule type" value="Genomic_DNA"/>
</dbReference>
<reference evidence="16" key="1">
    <citation type="journal article" date="2018" name="J. Anim. Genet.">
        <title>Acquired interbacterial defense systems protect against interspecies antagonism in the human gut microbiome.</title>
        <authorList>
            <person name="Ross B.D."/>
            <person name="Verster A.J."/>
            <person name="Radey M.C."/>
            <person name="Schmidtke D.T."/>
            <person name="Pope C.E."/>
            <person name="Hoffman L.R."/>
            <person name="Hajjar A."/>
            <person name="Peterson S.B."/>
            <person name="Borenstein E."/>
            <person name="Mougous J."/>
        </authorList>
    </citation>
    <scope>NUCLEOTIDE SEQUENCE [LARGE SCALE GENOMIC DNA]</scope>
    <source>
        <strain evidence="16">3725 D1 iv</strain>
    </source>
</reference>
<dbReference type="AlphaFoldDB" id="A0A1Y4Q0Z9"/>
<dbReference type="Proteomes" id="UP000478493">
    <property type="component" value="Unassembled WGS sequence"/>
</dbReference>
<dbReference type="EMBL" id="VWFO01000003">
    <property type="protein sequence ID" value="KAA4666324.1"/>
    <property type="molecule type" value="Genomic_DNA"/>
</dbReference>
<dbReference type="NCBIfam" id="TIGR01201">
    <property type="entry name" value="HU_rel"/>
    <property type="match status" value="1"/>
</dbReference>
<dbReference type="Proteomes" id="UP001215078">
    <property type="component" value="Unassembled WGS sequence"/>
</dbReference>
<name>A0A1Y4Q0Z9_BACOV</name>
<dbReference type="EMBL" id="VWLB01000003">
    <property type="protein sequence ID" value="KAA3931023.1"/>
    <property type="molecule type" value="Genomic_DNA"/>
</dbReference>
<evidence type="ECO:0000313" key="21">
    <source>
        <dbReference type="Proteomes" id="UP000478493"/>
    </source>
</evidence>
<dbReference type="Proteomes" id="UP000318823">
    <property type="component" value="Chromosome"/>
</dbReference>
<evidence type="ECO:0000313" key="12">
    <source>
        <dbReference type="EMBL" id="RGX07962.1"/>
    </source>
</evidence>
<reference evidence="17 18" key="4">
    <citation type="journal article" date="2019" name="Nat. Med.">
        <title>A library of human gut bacterial isolates paired with longitudinal multiomics data enables mechanistic microbiome research.</title>
        <authorList>
            <person name="Poyet M."/>
            <person name="Groussin M."/>
            <person name="Gibbons S.M."/>
            <person name="Avila-Pacheco J."/>
            <person name="Jiang X."/>
            <person name="Kearney S.M."/>
            <person name="Perrotta A.R."/>
            <person name="Berdy B."/>
            <person name="Zhao S."/>
            <person name="Lieberman T.D."/>
            <person name="Swanson P.K."/>
            <person name="Smith M."/>
            <person name="Roesemann S."/>
            <person name="Alexander J.E."/>
            <person name="Rich S.A."/>
            <person name="Livny J."/>
            <person name="Vlamakis H."/>
            <person name="Clish C."/>
            <person name="Bullock K."/>
            <person name="Deik A."/>
            <person name="Scott J."/>
            <person name="Pierce K.A."/>
            <person name="Xavier R.J."/>
            <person name="Alm E.J."/>
        </authorList>
    </citation>
    <scope>NUCLEOTIDE SEQUENCE [LARGE SCALE GENOMIC DNA]</scope>
    <source>
        <strain evidence="7 19">BIOML-A14</strain>
        <strain evidence="6 18">BIOML-A15</strain>
        <strain evidence="4 17">BIOML-A160</strain>
        <strain evidence="3 20">BIOML-A183</strain>
        <strain evidence="5 21">BIOML-A41</strain>
    </source>
</reference>
<dbReference type="EMBL" id="VWFP01000004">
    <property type="protein sequence ID" value="KAA4629163.1"/>
    <property type="molecule type" value="Genomic_DNA"/>
</dbReference>
<dbReference type="EMBL" id="CP041395">
    <property type="protein sequence ID" value="QDM12715.1"/>
    <property type="molecule type" value="Genomic_DNA"/>
</dbReference>
<evidence type="ECO:0000313" key="16">
    <source>
        <dbReference type="Proteomes" id="UP000318823"/>
    </source>
</evidence>
<dbReference type="Proteomes" id="UP001219389">
    <property type="component" value="Unassembled WGS sequence"/>
</dbReference>
<dbReference type="Proteomes" id="UP000424805">
    <property type="component" value="Unassembled WGS sequence"/>
</dbReference>
<evidence type="ECO:0000313" key="3">
    <source>
        <dbReference type="EMBL" id="KAA3809700.1"/>
    </source>
</evidence>
<dbReference type="EMBL" id="VWLX01000001">
    <property type="protein sequence ID" value="KAA3809700.1"/>
    <property type="molecule type" value="Genomic_DNA"/>
</dbReference>
<dbReference type="Proteomes" id="UP000286031">
    <property type="component" value="Unassembled WGS sequence"/>
</dbReference>
<evidence type="ECO:0000259" key="2">
    <source>
        <dbReference type="Pfam" id="PF18291"/>
    </source>
</evidence>
<dbReference type="EMBL" id="QSBI01000024">
    <property type="protein sequence ID" value="RGX07962.1"/>
    <property type="molecule type" value="Genomic_DNA"/>
</dbReference>
<evidence type="ECO:0000313" key="10">
    <source>
        <dbReference type="EMBL" id="MDC7957668.1"/>
    </source>
</evidence>
<dbReference type="EMBL" id="JAQNZF010000005">
    <property type="protein sequence ID" value="MDC2741693.1"/>
    <property type="molecule type" value="Genomic_DNA"/>
</dbReference>
<evidence type="ECO:0000313" key="11">
    <source>
        <dbReference type="EMBL" id="QDM12715.1"/>
    </source>
</evidence>
<dbReference type="Pfam" id="PF18291">
    <property type="entry name" value="HU-HIG"/>
    <property type="match status" value="1"/>
</dbReference>
<keyword evidence="1 3" id="KW-0238">DNA-binding</keyword>
<dbReference type="InterPro" id="IPR005902">
    <property type="entry name" value="HU_DNA-bd_put"/>
</dbReference>
<proteinExistence type="predicted"/>
<evidence type="ECO:0000313" key="20">
    <source>
        <dbReference type="Proteomes" id="UP000460135"/>
    </source>
</evidence>
<accession>A0A1Y4Q0Z9</accession>
<evidence type="ECO:0000256" key="1">
    <source>
        <dbReference type="ARBA" id="ARBA00023125"/>
    </source>
</evidence>
<evidence type="ECO:0000313" key="4">
    <source>
        <dbReference type="EMBL" id="KAA3931023.1"/>
    </source>
</evidence>
<dbReference type="Proteomes" id="UP000365824">
    <property type="component" value="Unassembled WGS sequence"/>
</dbReference>